<keyword evidence="3" id="KW-1185">Reference proteome</keyword>
<gene>
    <name evidence="2" type="ORF">GGX14DRAFT_469200</name>
</gene>
<organism evidence="2 3">
    <name type="scientific">Mycena pura</name>
    <dbReference type="NCBI Taxonomy" id="153505"/>
    <lineage>
        <taxon>Eukaryota</taxon>
        <taxon>Fungi</taxon>
        <taxon>Dikarya</taxon>
        <taxon>Basidiomycota</taxon>
        <taxon>Agaricomycotina</taxon>
        <taxon>Agaricomycetes</taxon>
        <taxon>Agaricomycetidae</taxon>
        <taxon>Agaricales</taxon>
        <taxon>Marasmiineae</taxon>
        <taxon>Mycenaceae</taxon>
        <taxon>Mycena</taxon>
    </lineage>
</organism>
<feature type="region of interest" description="Disordered" evidence="1">
    <location>
        <begin position="211"/>
        <end position="239"/>
    </location>
</feature>
<accession>A0AAD6Y6A2</accession>
<sequence>MSTLELIWDAHTRYKLWSWTNGSTHYVAHVIRRLNGRPHIFTVRIGARGTATVPTSNTDECASVAVVKMASTPEAAEALAREAQVYAQLAGVQGIAVPRCFGHFHGRVGGKEVVCLVLEYCAGFPGEQMQDPHRQIMFSAYALHAQGIMHGDLLSGRHFVKSGRAMMILDFAAAVPHHCLHGKRVLGPDGRPGRGVCPELAALEQSYGVYRRSERHSKRGASDDDDDLEHTRGRGGVYR</sequence>
<dbReference type="InterPro" id="IPR011009">
    <property type="entry name" value="Kinase-like_dom_sf"/>
</dbReference>
<dbReference type="Proteomes" id="UP001219525">
    <property type="component" value="Unassembled WGS sequence"/>
</dbReference>
<reference evidence="2" key="1">
    <citation type="submission" date="2023-03" db="EMBL/GenBank/DDBJ databases">
        <title>Massive genome expansion in bonnet fungi (Mycena s.s.) driven by repeated elements and novel gene families across ecological guilds.</title>
        <authorList>
            <consortium name="Lawrence Berkeley National Laboratory"/>
            <person name="Harder C.B."/>
            <person name="Miyauchi S."/>
            <person name="Viragh M."/>
            <person name="Kuo A."/>
            <person name="Thoen E."/>
            <person name="Andreopoulos B."/>
            <person name="Lu D."/>
            <person name="Skrede I."/>
            <person name="Drula E."/>
            <person name="Henrissat B."/>
            <person name="Morin E."/>
            <person name="Kohler A."/>
            <person name="Barry K."/>
            <person name="LaButti K."/>
            <person name="Morin E."/>
            <person name="Salamov A."/>
            <person name="Lipzen A."/>
            <person name="Mereny Z."/>
            <person name="Hegedus B."/>
            <person name="Baldrian P."/>
            <person name="Stursova M."/>
            <person name="Weitz H."/>
            <person name="Taylor A."/>
            <person name="Grigoriev I.V."/>
            <person name="Nagy L.G."/>
            <person name="Martin F."/>
            <person name="Kauserud H."/>
        </authorList>
    </citation>
    <scope>NUCLEOTIDE SEQUENCE</scope>
    <source>
        <strain evidence="2">9144</strain>
    </source>
</reference>
<evidence type="ECO:0000313" key="2">
    <source>
        <dbReference type="EMBL" id="KAJ7198869.1"/>
    </source>
</evidence>
<protein>
    <recommendedName>
        <fullName evidence="4">Protein kinase domain-containing protein</fullName>
    </recommendedName>
</protein>
<evidence type="ECO:0008006" key="4">
    <source>
        <dbReference type="Google" id="ProtNLM"/>
    </source>
</evidence>
<comment type="caution">
    <text evidence="2">The sequence shown here is derived from an EMBL/GenBank/DDBJ whole genome shotgun (WGS) entry which is preliminary data.</text>
</comment>
<dbReference type="SUPFAM" id="SSF56112">
    <property type="entry name" value="Protein kinase-like (PK-like)"/>
    <property type="match status" value="1"/>
</dbReference>
<evidence type="ECO:0000313" key="3">
    <source>
        <dbReference type="Proteomes" id="UP001219525"/>
    </source>
</evidence>
<name>A0AAD6Y6A2_9AGAR</name>
<proteinExistence type="predicted"/>
<evidence type="ECO:0000256" key="1">
    <source>
        <dbReference type="SAM" id="MobiDB-lite"/>
    </source>
</evidence>
<dbReference type="AlphaFoldDB" id="A0AAD6Y6A2"/>
<dbReference type="EMBL" id="JARJCW010000071">
    <property type="protein sequence ID" value="KAJ7198869.1"/>
    <property type="molecule type" value="Genomic_DNA"/>
</dbReference>